<name>A0A9W6ZLL7_9STRA</name>
<evidence type="ECO:0000313" key="2">
    <source>
        <dbReference type="Proteomes" id="UP001165085"/>
    </source>
</evidence>
<dbReference type="AlphaFoldDB" id="A0A9W6ZLL7"/>
<proteinExistence type="predicted"/>
<evidence type="ECO:0000313" key="1">
    <source>
        <dbReference type="EMBL" id="GMH54266.1"/>
    </source>
</evidence>
<comment type="caution">
    <text evidence="1">The sequence shown here is derived from an EMBL/GenBank/DDBJ whole genome shotgun (WGS) entry which is preliminary data.</text>
</comment>
<dbReference type="Proteomes" id="UP001165085">
    <property type="component" value="Unassembled WGS sequence"/>
</dbReference>
<organism evidence="1 2">
    <name type="scientific">Triparma strigata</name>
    <dbReference type="NCBI Taxonomy" id="1606541"/>
    <lineage>
        <taxon>Eukaryota</taxon>
        <taxon>Sar</taxon>
        <taxon>Stramenopiles</taxon>
        <taxon>Ochrophyta</taxon>
        <taxon>Bolidophyceae</taxon>
        <taxon>Parmales</taxon>
        <taxon>Triparmaceae</taxon>
        <taxon>Triparma</taxon>
    </lineage>
</organism>
<sequence length="444" mass="50038">MLLIQVPTTDKKRVGDKEVIRLFNLGLNKGIDVTNETEQQGEGEELKCPEFPTSKPLPPLPLSLLSSYFSHQTLPLKTLPLHSCSTALYLLTPSDNFTTLLNSPLPKNYTDLFNPKHLTRHFLVLTEGDDGGGEEYVKNVKKKHPHLSITHLPLNSSPTYDPTLPNLWSPTSLYNPLLKSSHYGGRLSPHTLTSLLDYFKNLALSIIVSHERTLNNLFNTVTEKRKGFKNIFKTLITTKKPLTLTSQTLHLSLELYRLGFYKEAVYWGGIVKGEYKGEGKWGEYAGAGEIVLWCEICRNGPDCGRFLKECIEGYLMGIKSKTDVRGGKERILRLKDTQVRVRRATCVTTTYISKKGLDRWAMECLEKLVEVESPIVAGVLYGIGGRVGGKKGEEWWARGGYFLGGREGVMMERESWRLGNWKGWGEVEGEKGLLIHRRHVSTTT</sequence>
<dbReference type="EMBL" id="BRXY01000026">
    <property type="protein sequence ID" value="GMH54266.1"/>
    <property type="molecule type" value="Genomic_DNA"/>
</dbReference>
<accession>A0A9W6ZLL7</accession>
<reference evidence="2" key="1">
    <citation type="journal article" date="2023" name="Commun. Biol.">
        <title>Genome analysis of Parmales, the sister group of diatoms, reveals the evolutionary specialization of diatoms from phago-mixotrophs to photoautotrophs.</title>
        <authorList>
            <person name="Ban H."/>
            <person name="Sato S."/>
            <person name="Yoshikawa S."/>
            <person name="Yamada K."/>
            <person name="Nakamura Y."/>
            <person name="Ichinomiya M."/>
            <person name="Sato N."/>
            <person name="Blanc-Mathieu R."/>
            <person name="Endo H."/>
            <person name="Kuwata A."/>
            <person name="Ogata H."/>
        </authorList>
    </citation>
    <scope>NUCLEOTIDE SEQUENCE [LARGE SCALE GENOMIC DNA]</scope>
    <source>
        <strain evidence="2">NIES 3701</strain>
    </source>
</reference>
<keyword evidence="2" id="KW-1185">Reference proteome</keyword>
<gene>
    <name evidence="1" type="ORF">TrST_g10511</name>
</gene>
<protein>
    <submittedName>
        <fullName evidence="1">Uncharacterized protein</fullName>
    </submittedName>
</protein>